<name>A0A0D0FRD9_9SPHI</name>
<feature type="transmembrane region" description="Helical" evidence="4">
    <location>
        <begin position="246"/>
        <end position="266"/>
    </location>
</feature>
<dbReference type="EMBL" id="JXRA01000119">
    <property type="protein sequence ID" value="KIO75024.1"/>
    <property type="molecule type" value="Genomic_DNA"/>
</dbReference>
<feature type="transmembrane region" description="Helical" evidence="4">
    <location>
        <begin position="214"/>
        <end position="234"/>
    </location>
</feature>
<dbReference type="Pfam" id="PF02518">
    <property type="entry name" value="HATPase_c"/>
    <property type="match status" value="1"/>
</dbReference>
<sequence>MILFKKLLFLLMALVLNTVLTYSATQDSTLIFKDDNNILRIENGISIFKDPSKTLTISQIISRKFEYLNQKVPNLGITSDKIWVKFTVENHSRAENLMLVVAQPAIDSITLYRLEQHKLYASSKLGKFKAFHERLVNNPNYIFPVKIPKGGRETFYISISSTDQIQLPISLGTPRVVLVNDNNKNILFGIYAGIIIIMILYNLFISFTIKDSSYVYYIFYILFVGLTQATFQGYAFKFLWPDSPWLAINSSFLVPFFSGITTALFLKRFLQTKVQTPKLHIGIDLFVLMYFLALGLWISGQHINSIKCLQTLALLGSLYFLYVANVIRRKGSRPALFFLVAYTIFLLCVVIFVLRNFNLIEYNLFTSYILEIGSVIQITLLSFALADKINIYRKDKEQSQEQALRISKENERLIREQNIELEIQVSKRTEELQNSNATLNLTLKELKEAQSQLVDAEKMAGLGQLTAGIAHEINNPINFVTSNIKPLGLDINDLYDVIQKYEELDPDQDIREQLVSINKFKKQIDIDFIKTEINSLLSGIGEGAKRTAEIIRSLKNFSRLDESDTKPVDLNEGLESTLVLLRSTLPPFINIVKDLQQIPLVECLPGKINQVFMNLITNAIHALKVKENPQPEEFIYISTSSEGEQVKISIKDTGAGMTEEIKQKIFEPFFTTKQVGEGTGLGLSIVFSIVEKHKGHIDVVTKVNIGTEFIITLPLNIQ</sequence>
<evidence type="ECO:0000256" key="4">
    <source>
        <dbReference type="SAM" id="Phobius"/>
    </source>
</evidence>
<dbReference type="RefSeq" id="WP_041886161.1">
    <property type="nucleotide sequence ID" value="NZ_JXRA01000119.1"/>
</dbReference>
<feature type="transmembrane region" description="Helical" evidence="4">
    <location>
        <begin position="186"/>
        <end position="207"/>
    </location>
</feature>
<keyword evidence="5" id="KW-0732">Signal</keyword>
<feature type="transmembrane region" description="Helical" evidence="4">
    <location>
        <begin position="335"/>
        <end position="354"/>
    </location>
</feature>
<evidence type="ECO:0000313" key="8">
    <source>
        <dbReference type="Proteomes" id="UP000032049"/>
    </source>
</evidence>
<protein>
    <recommendedName>
        <fullName evidence="2">histidine kinase</fullName>
        <ecNumber evidence="2">2.7.13.3</ecNumber>
    </recommendedName>
</protein>
<dbReference type="SUPFAM" id="SSF55874">
    <property type="entry name" value="ATPase domain of HSP90 chaperone/DNA topoisomerase II/histidine kinase"/>
    <property type="match status" value="1"/>
</dbReference>
<dbReference type="Gene3D" id="3.30.565.10">
    <property type="entry name" value="Histidine kinase-like ATPase, C-terminal domain"/>
    <property type="match status" value="1"/>
</dbReference>
<proteinExistence type="predicted"/>
<dbReference type="Gene3D" id="1.10.287.130">
    <property type="match status" value="1"/>
</dbReference>
<dbReference type="Pfam" id="PF07696">
    <property type="entry name" value="7TMR-DISMED2"/>
    <property type="match status" value="1"/>
</dbReference>
<evidence type="ECO:0000256" key="5">
    <source>
        <dbReference type="SAM" id="SignalP"/>
    </source>
</evidence>
<feature type="chain" id="PRO_5002210182" description="histidine kinase" evidence="5">
    <location>
        <begin position="25"/>
        <end position="718"/>
    </location>
</feature>
<dbReference type="InterPro" id="IPR003594">
    <property type="entry name" value="HATPase_dom"/>
</dbReference>
<evidence type="ECO:0000256" key="3">
    <source>
        <dbReference type="SAM" id="Coils"/>
    </source>
</evidence>
<dbReference type="InterPro" id="IPR036097">
    <property type="entry name" value="HisK_dim/P_sf"/>
</dbReference>
<dbReference type="PANTHER" id="PTHR43065:SF50">
    <property type="entry name" value="HISTIDINE KINASE"/>
    <property type="match status" value="1"/>
</dbReference>
<feature type="coiled-coil region" evidence="3">
    <location>
        <begin position="396"/>
        <end position="459"/>
    </location>
</feature>
<reference evidence="7 8" key="1">
    <citation type="submission" date="2015-01" db="EMBL/GenBank/DDBJ databases">
        <title>Draft genome sequence of Pedobacter sp. NL19 isolated from sludge of an effluent treatment pond in an abandoned uranium mine.</title>
        <authorList>
            <person name="Santos T."/>
            <person name="Caetano T."/>
            <person name="Covas C."/>
            <person name="Cruz A."/>
            <person name="Mendo S."/>
        </authorList>
    </citation>
    <scope>NUCLEOTIDE SEQUENCE [LARGE SCALE GENOMIC DNA]</scope>
    <source>
        <strain evidence="7 8">NL19</strain>
    </source>
</reference>
<gene>
    <name evidence="7" type="ORF">TH53_23185</name>
</gene>
<feature type="transmembrane region" description="Helical" evidence="4">
    <location>
        <begin position="304"/>
        <end position="323"/>
    </location>
</feature>
<accession>A0A0D0FRD9</accession>
<keyword evidence="4" id="KW-0472">Membrane</keyword>
<keyword evidence="8" id="KW-1185">Reference proteome</keyword>
<dbReference type="InterPro" id="IPR005467">
    <property type="entry name" value="His_kinase_dom"/>
</dbReference>
<dbReference type="SMART" id="SM00387">
    <property type="entry name" value="HATPase_c"/>
    <property type="match status" value="1"/>
</dbReference>
<comment type="caution">
    <text evidence="7">The sequence shown here is derived from an EMBL/GenBank/DDBJ whole genome shotgun (WGS) entry which is preliminary data.</text>
</comment>
<dbReference type="InterPro" id="IPR036890">
    <property type="entry name" value="HATPase_C_sf"/>
</dbReference>
<dbReference type="EC" id="2.7.13.3" evidence="2"/>
<dbReference type="SUPFAM" id="SSF47384">
    <property type="entry name" value="Homodimeric domain of signal transducing histidine kinase"/>
    <property type="match status" value="1"/>
</dbReference>
<dbReference type="Gene3D" id="2.60.40.2380">
    <property type="match status" value="1"/>
</dbReference>
<evidence type="ECO:0000259" key="6">
    <source>
        <dbReference type="PROSITE" id="PS50109"/>
    </source>
</evidence>
<dbReference type="Proteomes" id="UP000032049">
    <property type="component" value="Unassembled WGS sequence"/>
</dbReference>
<dbReference type="InterPro" id="IPR011622">
    <property type="entry name" value="7TMR_DISM_rcpt_extracell_dom2"/>
</dbReference>
<organism evidence="7 8">
    <name type="scientific">Pedobacter lusitanus</name>
    <dbReference type="NCBI Taxonomy" id="1503925"/>
    <lineage>
        <taxon>Bacteria</taxon>
        <taxon>Pseudomonadati</taxon>
        <taxon>Bacteroidota</taxon>
        <taxon>Sphingobacteriia</taxon>
        <taxon>Sphingobacteriales</taxon>
        <taxon>Sphingobacteriaceae</taxon>
        <taxon>Pedobacter</taxon>
    </lineage>
</organism>
<keyword evidence="4" id="KW-1133">Transmembrane helix</keyword>
<dbReference type="STRING" id="1503925.TH53_23185"/>
<feature type="transmembrane region" description="Helical" evidence="4">
    <location>
        <begin position="278"/>
        <end position="298"/>
    </location>
</feature>
<dbReference type="PROSITE" id="PS50109">
    <property type="entry name" value="HIS_KIN"/>
    <property type="match status" value="1"/>
</dbReference>
<dbReference type="PANTHER" id="PTHR43065">
    <property type="entry name" value="SENSOR HISTIDINE KINASE"/>
    <property type="match status" value="1"/>
</dbReference>
<evidence type="ECO:0000256" key="2">
    <source>
        <dbReference type="ARBA" id="ARBA00012438"/>
    </source>
</evidence>
<dbReference type="AlphaFoldDB" id="A0A0D0FRD9"/>
<keyword evidence="4" id="KW-0812">Transmembrane</keyword>
<feature type="transmembrane region" description="Helical" evidence="4">
    <location>
        <begin position="366"/>
        <end position="386"/>
    </location>
</feature>
<dbReference type="PRINTS" id="PR00344">
    <property type="entry name" value="BCTRLSENSOR"/>
</dbReference>
<dbReference type="GO" id="GO:0000155">
    <property type="term" value="F:phosphorelay sensor kinase activity"/>
    <property type="evidence" value="ECO:0007669"/>
    <property type="project" value="InterPro"/>
</dbReference>
<evidence type="ECO:0000256" key="1">
    <source>
        <dbReference type="ARBA" id="ARBA00000085"/>
    </source>
</evidence>
<dbReference type="Pfam" id="PF07695">
    <property type="entry name" value="7TMR-DISM_7TM"/>
    <property type="match status" value="1"/>
</dbReference>
<dbReference type="InterPro" id="IPR011623">
    <property type="entry name" value="7TMR_DISM_rcpt_extracell_dom1"/>
</dbReference>
<feature type="domain" description="Histidine kinase" evidence="6">
    <location>
        <begin position="468"/>
        <end position="717"/>
    </location>
</feature>
<keyword evidence="3" id="KW-0175">Coiled coil</keyword>
<evidence type="ECO:0000313" key="7">
    <source>
        <dbReference type="EMBL" id="KIO75024.1"/>
    </source>
</evidence>
<feature type="signal peptide" evidence="5">
    <location>
        <begin position="1"/>
        <end position="24"/>
    </location>
</feature>
<dbReference type="InterPro" id="IPR004358">
    <property type="entry name" value="Sig_transdc_His_kin-like_C"/>
</dbReference>
<comment type="catalytic activity">
    <reaction evidence="1">
        <text>ATP + protein L-histidine = ADP + protein N-phospho-L-histidine.</text>
        <dbReference type="EC" id="2.7.13.3"/>
    </reaction>
</comment>